<keyword evidence="7" id="KW-0735">Signal-anchor</keyword>
<evidence type="ECO:0000256" key="15">
    <source>
        <dbReference type="ARBA" id="ARBA00050664"/>
    </source>
</evidence>
<dbReference type="PANTHER" id="PTHR45941:SF1">
    <property type="entry name" value="ALPHA-N-ACETYLGALACTOSAMINIDE ALPHA-2,6-SIALYLTRANSFERASE 1"/>
    <property type="match status" value="1"/>
</dbReference>
<evidence type="ECO:0000256" key="14">
    <source>
        <dbReference type="ARBA" id="ARBA00039109"/>
    </source>
</evidence>
<evidence type="ECO:0000256" key="17">
    <source>
        <dbReference type="SAM" id="MobiDB-lite"/>
    </source>
</evidence>
<dbReference type="GO" id="GO:0009312">
    <property type="term" value="P:oligosaccharide biosynthetic process"/>
    <property type="evidence" value="ECO:0007669"/>
    <property type="project" value="Ensembl"/>
</dbReference>
<dbReference type="Proteomes" id="UP000585614">
    <property type="component" value="Unassembled WGS sequence"/>
</dbReference>
<proteinExistence type="inferred from homology"/>
<reference evidence="19 20" key="2">
    <citation type="journal article" date="2018" name="Annu Rev Anim Biosci">
        <title>Bat Biology, Genomes, and the Bat1K Project: To Generate Chromosome-Level Genomes for All Living Bat Species.</title>
        <authorList>
            <person name="Teeling E.C."/>
            <person name="Vernes S.C."/>
            <person name="Davalos L.M."/>
            <person name="Ray D.A."/>
            <person name="Gilbert M.T.P."/>
            <person name="Myers E."/>
        </authorList>
    </citation>
    <scope>NUCLEOTIDE SEQUENCE</scope>
</reference>
<protein>
    <recommendedName>
        <fullName evidence="14">alpha-N-acetylgalactosaminide alpha-2,6-sialyltransferase</fullName>
        <ecNumber evidence="14">2.4.3.3</ecNumber>
    </recommendedName>
</protein>
<keyword evidence="12" id="KW-0325">Glycoprotein</keyword>
<dbReference type="OrthoDB" id="10264956at2759"/>
<dbReference type="GeneTree" id="ENSGT00940000159930"/>
<dbReference type="AlphaFoldDB" id="A0A671FA25"/>
<dbReference type="GeneID" id="117013049"/>
<evidence type="ECO:0000256" key="9">
    <source>
        <dbReference type="ARBA" id="ARBA00023034"/>
    </source>
</evidence>
<feature type="compositionally biased region" description="Polar residues" evidence="17">
    <location>
        <begin position="60"/>
        <end position="73"/>
    </location>
</feature>
<dbReference type="OMA" id="WDFEEQY"/>
<dbReference type="GO" id="GO:1901137">
    <property type="term" value="P:carbohydrate derivative biosynthetic process"/>
    <property type="evidence" value="ECO:0007669"/>
    <property type="project" value="UniProtKB-ARBA"/>
</dbReference>
<comment type="pathway">
    <text evidence="2">Protein modification; protein glycosylation.</text>
</comment>
<dbReference type="Proteomes" id="UP000472240">
    <property type="component" value="Chromosome 21"/>
</dbReference>
<dbReference type="KEGG" id="rfq:117013049"/>
<evidence type="ECO:0000313" key="19">
    <source>
        <dbReference type="Ensembl" id="ENSRFEP00010022536.1"/>
    </source>
</evidence>
<dbReference type="FunFam" id="3.90.1480.20:FF:000013">
    <property type="entry name" value="ST6 N-acetylgalactosaminide alpha-2,6-sialyltransferase 1"/>
    <property type="match status" value="1"/>
</dbReference>
<evidence type="ECO:0000256" key="12">
    <source>
        <dbReference type="ARBA" id="ARBA00023180"/>
    </source>
</evidence>
<evidence type="ECO:0000256" key="13">
    <source>
        <dbReference type="ARBA" id="ARBA00036348"/>
    </source>
</evidence>
<keyword evidence="11" id="KW-1015">Disulfide bond</keyword>
<evidence type="ECO:0000256" key="5">
    <source>
        <dbReference type="ARBA" id="ARBA00022679"/>
    </source>
</evidence>
<feature type="region of interest" description="Disordered" evidence="17">
    <location>
        <begin position="39"/>
        <end position="73"/>
    </location>
</feature>
<dbReference type="InterPro" id="IPR038578">
    <property type="entry name" value="GT29-like_sf"/>
</dbReference>
<keyword evidence="8" id="KW-1133">Transmembrane helix</keyword>
<evidence type="ECO:0000313" key="21">
    <source>
        <dbReference type="Proteomes" id="UP000585614"/>
    </source>
</evidence>
<keyword evidence="6" id="KW-0812">Transmembrane</keyword>
<dbReference type="EC" id="2.4.3.3" evidence="14"/>
<comment type="catalytic activity">
    <reaction evidence="16">
        <text>a 3-O-[N-acetyl-alpha-D-galactosaminyl]-L-threonyl-[protein] + CMP-N-acetyl-beta-neuraminate = a 3-O-[N-acetyl-alpha-neuraminosyl-(2-&gt;6)-N-acetyl-alpha-D-galactosaminyl]-L-threonyl-[protein] + CMP + H(+)</text>
        <dbReference type="Rhea" id="RHEA:81643"/>
        <dbReference type="Rhea" id="RHEA-COMP:11689"/>
        <dbReference type="Rhea" id="RHEA-COMP:19720"/>
        <dbReference type="ChEBI" id="CHEBI:15378"/>
        <dbReference type="ChEBI" id="CHEBI:57812"/>
        <dbReference type="ChEBI" id="CHEBI:60377"/>
        <dbReference type="ChEBI" id="CHEBI:87075"/>
        <dbReference type="ChEBI" id="CHEBI:231970"/>
    </reaction>
    <physiologicalReaction direction="left-to-right" evidence="16">
        <dbReference type="Rhea" id="RHEA:81644"/>
    </physiologicalReaction>
</comment>
<comment type="catalytic activity">
    <reaction evidence="15">
        <text>a 3-O-[N-acetyl-alpha-neuraminyl-(2-&gt;3)-beta-D-galactosyl-(1-&gt;3)-N-acetyl-alpha-D-galactosaminyl]-L-threonyl-[protein] + CMP-N-acetyl-beta-neuraminate = a 3-O-{alpha-Neu5Ac-(2-&gt;3)-beta-D-Gal-(1-&gt;3)-[alpha-Neu5Ac-(2-&gt;6)]-alpha-D-GalNAc}-L-threonyl-[protein] + CMP + H(+)</text>
        <dbReference type="Rhea" id="RHEA:81659"/>
        <dbReference type="Rhea" id="RHEA-COMP:14417"/>
        <dbReference type="Rhea" id="RHEA-COMP:16763"/>
        <dbReference type="ChEBI" id="CHEBI:15378"/>
        <dbReference type="ChEBI" id="CHEBI:57812"/>
        <dbReference type="ChEBI" id="CHEBI:60377"/>
        <dbReference type="ChEBI" id="CHEBI:139598"/>
        <dbReference type="ChEBI" id="CHEBI:156398"/>
    </reaction>
    <physiologicalReaction direction="left-to-right" evidence="15">
        <dbReference type="Rhea" id="RHEA:81660"/>
    </physiologicalReaction>
</comment>
<keyword evidence="9" id="KW-0333">Golgi apparatus</keyword>
<evidence type="ECO:0000256" key="16">
    <source>
        <dbReference type="ARBA" id="ARBA00052285"/>
    </source>
</evidence>
<feature type="region of interest" description="Disordered" evidence="17">
    <location>
        <begin position="88"/>
        <end position="207"/>
    </location>
</feature>
<dbReference type="GO" id="GO:0048874">
    <property type="term" value="P:host-mediated modulation of intestinal microbiota composition"/>
    <property type="evidence" value="ECO:0007669"/>
    <property type="project" value="Ensembl"/>
</dbReference>
<dbReference type="Gene3D" id="3.90.1480.20">
    <property type="entry name" value="Glycosyl transferase family 29"/>
    <property type="match status" value="1"/>
</dbReference>
<dbReference type="GO" id="GO:0001665">
    <property type="term" value="F:alpha-N-acetylgalactosaminide alpha-2,6-sialyltransferase activity"/>
    <property type="evidence" value="ECO:0007669"/>
    <property type="project" value="UniProtKB-EC"/>
</dbReference>
<comment type="similarity">
    <text evidence="3">Belongs to the glycosyltransferase 29 family.</text>
</comment>
<reference evidence="19 20" key="1">
    <citation type="journal article" date="2015" name="Annu Rev Anim Biosci">
        <title>The Genome 10K Project: a way forward.</title>
        <authorList>
            <person name="Koepfli K.P."/>
            <person name="Paten B."/>
            <person name="O'Brien S.J."/>
            <person name="Koepfli K.P."/>
            <person name="Paten B."/>
            <person name="Antunes A."/>
            <person name="Belov K."/>
            <person name="Bustamante C."/>
            <person name="Castoe T.A."/>
            <person name="Clawson H."/>
            <person name="Crawford A.J."/>
            <person name="Diekhans M."/>
            <person name="Distel D."/>
            <person name="Durbin R."/>
            <person name="Earl D."/>
            <person name="Fujita M.K."/>
            <person name="Gamble T."/>
            <person name="Georges A."/>
            <person name="Gemmell N."/>
            <person name="Gilbert M.T."/>
            <person name="Graves J.M."/>
            <person name="Green R.E."/>
            <person name="Hickey G."/>
            <person name="Jarvis E.D."/>
            <person name="Johnson W."/>
            <person name="Komissarov A."/>
            <person name="Korf I."/>
            <person name="Kuhn R."/>
            <person name="Larkin D.M."/>
            <person name="Lewin H."/>
            <person name="Lopez J.V."/>
            <person name="Ma J."/>
            <person name="Marques-Bonet T."/>
            <person name="Miller W."/>
            <person name="Murphy R."/>
            <person name="Pevzner P."/>
            <person name="Shapiro B."/>
            <person name="Steiner C."/>
            <person name="Tamazian G."/>
            <person name="Venkatesh B."/>
            <person name="Wang J."/>
            <person name="Wayne R."/>
            <person name="Wiley E."/>
            <person name="Yang H."/>
            <person name="Zhang G."/>
            <person name="Haussler D."/>
            <person name="Ryder O."/>
            <person name="O'Brien S.J."/>
        </authorList>
    </citation>
    <scope>NUCLEOTIDE SEQUENCE</scope>
</reference>
<evidence type="ECO:0000256" key="4">
    <source>
        <dbReference type="ARBA" id="ARBA00022676"/>
    </source>
</evidence>
<feature type="compositionally biased region" description="Basic and acidic residues" evidence="17">
    <location>
        <begin position="143"/>
        <end position="156"/>
    </location>
</feature>
<feature type="compositionally biased region" description="Low complexity" evidence="17">
    <location>
        <begin position="190"/>
        <end position="207"/>
    </location>
</feature>
<feature type="compositionally biased region" description="Polar residues" evidence="17">
    <location>
        <begin position="132"/>
        <end position="142"/>
    </location>
</feature>
<accession>A0A671FA25</accession>
<evidence type="ECO:0000256" key="10">
    <source>
        <dbReference type="ARBA" id="ARBA00023136"/>
    </source>
</evidence>
<evidence type="ECO:0000313" key="20">
    <source>
        <dbReference type="Proteomes" id="UP000472240"/>
    </source>
</evidence>
<evidence type="ECO:0000313" key="18">
    <source>
        <dbReference type="EMBL" id="KAF6299837.1"/>
    </source>
</evidence>
<keyword evidence="20" id="KW-1185">Reference proteome</keyword>
<dbReference type="Pfam" id="PF00777">
    <property type="entry name" value="Glyco_transf_29"/>
    <property type="match status" value="1"/>
</dbReference>
<dbReference type="EMBL" id="JACAGC010000020">
    <property type="protein sequence ID" value="KAF6299837.1"/>
    <property type="molecule type" value="Genomic_DNA"/>
</dbReference>
<evidence type="ECO:0000256" key="11">
    <source>
        <dbReference type="ARBA" id="ARBA00023157"/>
    </source>
</evidence>
<comment type="catalytic activity">
    <reaction evidence="13">
        <text>a beta-D-galactosyl-(1-&gt;3)-N-acetyl-alpha-D-galactosaminyl derivative + CMP-N-acetyl-beta-neuraminate = a beta-D-galactosyl-(1-&gt;3)-[N-acetyl-alpha-neuraminyl-(2-&gt;6)]-N-acetyl-alpha-D-galactosaminyl derivative + CMP + H(+)</text>
        <dbReference type="Rhea" id="RHEA:11136"/>
        <dbReference type="ChEBI" id="CHEBI:15378"/>
        <dbReference type="ChEBI" id="CHEBI:57812"/>
        <dbReference type="ChEBI" id="CHEBI:60377"/>
        <dbReference type="ChEBI" id="CHEBI:133470"/>
        <dbReference type="ChEBI" id="CHEBI:140764"/>
        <dbReference type="EC" id="2.4.3.3"/>
    </reaction>
    <physiologicalReaction direction="left-to-right" evidence="13">
        <dbReference type="Rhea" id="RHEA:11137"/>
    </physiologicalReaction>
</comment>
<organism evidence="19 20">
    <name type="scientific">Rhinolophus ferrumequinum</name>
    <name type="common">Greater horseshoe bat</name>
    <dbReference type="NCBI Taxonomy" id="59479"/>
    <lineage>
        <taxon>Eukaryota</taxon>
        <taxon>Metazoa</taxon>
        <taxon>Chordata</taxon>
        <taxon>Craniata</taxon>
        <taxon>Vertebrata</taxon>
        <taxon>Euteleostomi</taxon>
        <taxon>Mammalia</taxon>
        <taxon>Eutheria</taxon>
        <taxon>Laurasiatheria</taxon>
        <taxon>Chiroptera</taxon>
        <taxon>Yinpterochiroptera</taxon>
        <taxon>Rhinolophoidea</taxon>
        <taxon>Rhinolophidae</taxon>
        <taxon>Rhinolophinae</taxon>
        <taxon>Rhinolophus</taxon>
    </lineage>
</organism>
<evidence type="ECO:0000256" key="1">
    <source>
        <dbReference type="ARBA" id="ARBA00004323"/>
    </source>
</evidence>
<reference evidence="19" key="5">
    <citation type="submission" date="2025-05" db="UniProtKB">
        <authorList>
            <consortium name="Ensembl"/>
        </authorList>
    </citation>
    <scope>IDENTIFICATION</scope>
</reference>
<dbReference type="GO" id="GO:0000139">
    <property type="term" value="C:Golgi membrane"/>
    <property type="evidence" value="ECO:0007669"/>
    <property type="project" value="UniProtKB-SubCell"/>
</dbReference>
<keyword evidence="4 18" id="KW-0328">Glycosyltransferase</keyword>
<evidence type="ECO:0000256" key="6">
    <source>
        <dbReference type="ARBA" id="ARBA00022692"/>
    </source>
</evidence>
<gene>
    <name evidence="19" type="primary">ST6GALNAC1</name>
    <name evidence="18" type="ORF">mRhiFer1_016227</name>
</gene>
<dbReference type="RefSeq" id="XP_032945630.1">
    <property type="nucleotide sequence ID" value="XM_033089739.1"/>
</dbReference>
<dbReference type="CTD" id="55808"/>
<dbReference type="InterPro" id="IPR001675">
    <property type="entry name" value="Glyco_trans_29"/>
</dbReference>
<feature type="compositionally biased region" description="Basic and acidic residues" evidence="17">
    <location>
        <begin position="46"/>
        <end position="56"/>
    </location>
</feature>
<dbReference type="Ensembl" id="ENSRFET00010024531.1">
    <property type="protein sequence ID" value="ENSRFEP00010022536.1"/>
    <property type="gene ID" value="ENSRFEG00010015107.1"/>
</dbReference>
<comment type="subcellular location">
    <subcellularLocation>
        <location evidence="1">Golgi apparatus membrane</location>
        <topology evidence="1">Single-pass type II membrane protein</topology>
    </subcellularLocation>
</comment>
<sequence length="582" mass="66434">MKSYLQRGSRLRQVFCWLLLLAALLSFFFALSSFIKEPNTKPSRHQNIEDIKERSPDLLQRSTSPAPTMERTTTHIGSVQENSMLDKSHKATAHNAATVPSTERTALLKSQDRKDIMTDTLPQRSQDRGVASNRTQSLSPKSQDTRTTEGRREQNERPTATGTVPAKPWGRAVAPTARTSIPGSRAEVPTTAGAGATGRRTKGATKAVVPPMKKVPVTPRSAPFQSPTTHRRPRLQATNFKYEPKWDFEDKYSLEVGGLQTACPDSVKVRASKSLWLQNLFLPNLTLFLDSSNFNLSEWNRLEHFKPPFGFMDLNYSLVQKVVTRFPPVPQQQLLLASLPAGSSQCISCAVVGNGGILNNSHMGQEIDSHDYVFRLSGAVTKGYEQDVGTRTSFYGFTAFSVTQSLLTLHNRGFQHVPVEKDIRYLHFLEGLRDFEWLEAMLLNQTLAKKSLSWFRHRPQEAFQEALRLDRYLLLHPDLMRYIKNRFLRSKTLNTVHWRIYRPTTGALLLLTALQLCDQVSAYGFITEGHERFSDHYYDKSWKKTIFYINHDFKLEREVWKRLHDEGIIRLYQRPTTPKPKI</sequence>
<evidence type="ECO:0000256" key="2">
    <source>
        <dbReference type="ARBA" id="ARBA00004922"/>
    </source>
</evidence>
<dbReference type="PANTHER" id="PTHR45941">
    <property type="entry name" value="ALPHA-N-ACETYLGALACTOSAMINIDE ALPHA-2,6-SIALYLTRANSFERASE 2-LIKE-RELATED"/>
    <property type="match status" value="1"/>
</dbReference>
<evidence type="ECO:0000256" key="3">
    <source>
        <dbReference type="ARBA" id="ARBA00006003"/>
    </source>
</evidence>
<keyword evidence="10" id="KW-0472">Membrane</keyword>
<evidence type="ECO:0000256" key="7">
    <source>
        <dbReference type="ARBA" id="ARBA00022968"/>
    </source>
</evidence>
<name>A0A671FA25_RHIFE</name>
<evidence type="ECO:0000256" key="8">
    <source>
        <dbReference type="ARBA" id="ARBA00022989"/>
    </source>
</evidence>
<reference evidence="19 20" key="3">
    <citation type="submission" date="2018-12" db="EMBL/GenBank/DDBJ databases">
        <title>G10K-VGP greater horseshoe bat female genome, primary haplotype.</title>
        <authorList>
            <person name="Teeling E."/>
            <person name="Myers G."/>
            <person name="Vernes S."/>
            <person name="Pippel M."/>
            <person name="Winkler S."/>
            <person name="Fedrigo O."/>
            <person name="Rhie A."/>
            <person name="Koren S."/>
            <person name="Phillippy A."/>
            <person name="Lewin H."/>
            <person name="Damas J."/>
            <person name="Howe K."/>
            <person name="Mountcastle J."/>
            <person name="Jarvis E.D."/>
        </authorList>
    </citation>
    <scope>NUCLEOTIDE SEQUENCE [LARGE SCALE GENOMIC DNA]</scope>
</reference>
<keyword evidence="5 18" id="KW-0808">Transferase</keyword>
<reference evidence="18 21" key="4">
    <citation type="journal article" date="2020" name="Nature">
        <title>Six reference-quality genomes reveal evolution of bat adaptations.</title>
        <authorList>
            <person name="Jebb D."/>
            <person name="Huang Z."/>
            <person name="Pippel M."/>
            <person name="Hughes G.M."/>
            <person name="Lavrichenko K."/>
            <person name="Devanna P."/>
            <person name="Winkler S."/>
            <person name="Jermiin L.S."/>
            <person name="Skirmuntt E.C."/>
            <person name="Katzourakis A."/>
            <person name="Burkitt-Gray L."/>
            <person name="Ray D.A."/>
            <person name="Sullivan K.A.M."/>
            <person name="Roscito J.G."/>
            <person name="Kirilenko B.M."/>
            <person name="Davalos L.M."/>
            <person name="Corthals A.P."/>
            <person name="Power M.L."/>
            <person name="Jones G."/>
            <person name="Ransome R.D."/>
            <person name="Dechmann D.K.N."/>
            <person name="Locatelli A.G."/>
            <person name="Puechmaille S.J."/>
            <person name="Fedrigo O."/>
            <person name="Jarvis E.D."/>
            <person name="Hiller M."/>
            <person name="Vernes S.C."/>
            <person name="Myers E.W."/>
            <person name="Teeling E.C."/>
        </authorList>
    </citation>
    <scope>NUCLEOTIDE SEQUENCE [LARGE SCALE GENOMIC DNA]</scope>
    <source>
        <strain evidence="18">MRhiFer1</strain>
        <tissue evidence="18">Lung</tissue>
    </source>
</reference>